<dbReference type="PROSITE" id="PS51257">
    <property type="entry name" value="PROKAR_LIPOPROTEIN"/>
    <property type="match status" value="1"/>
</dbReference>
<evidence type="ECO:0000313" key="2">
    <source>
        <dbReference type="Proteomes" id="UP000436989"/>
    </source>
</evidence>
<name>A0A6N8GRL8_9MICC</name>
<organism evidence="1 2">
    <name type="scientific">Kocuria sediminis</name>
    <dbReference type="NCBI Taxonomy" id="1038857"/>
    <lineage>
        <taxon>Bacteria</taxon>
        <taxon>Bacillati</taxon>
        <taxon>Actinomycetota</taxon>
        <taxon>Actinomycetes</taxon>
        <taxon>Micrococcales</taxon>
        <taxon>Micrococcaceae</taxon>
        <taxon>Kocuria</taxon>
    </lineage>
</organism>
<dbReference type="RefSeq" id="WP_156270791.1">
    <property type="nucleotide sequence ID" value="NZ_WOGU01000024.1"/>
</dbReference>
<accession>A0A6N8GRL8</accession>
<gene>
    <name evidence="1" type="ORF">GMA12_17535</name>
</gene>
<evidence type="ECO:0000313" key="1">
    <source>
        <dbReference type="EMBL" id="MUN64920.1"/>
    </source>
</evidence>
<protein>
    <submittedName>
        <fullName evidence="1">Uncharacterized protein</fullName>
    </submittedName>
</protein>
<comment type="caution">
    <text evidence="1">The sequence shown here is derived from an EMBL/GenBank/DDBJ whole genome shotgun (WGS) entry which is preliminary data.</text>
</comment>
<sequence length="171" mass="18030">MSTHHDRQWRRMKGATTVLAAAALGLSACGTGPELPGSYAEQSQDQPAEPFAGPYDQVFAADLDAYAVDEISLTGEVETIVSPVAFTITAAGDTDVDPLLVVNFDEDASRLAVGQQVEVTGTVHEAYNVPDTEENLGDPPGPEVLAFYDGQPFFNATSVEIAEPQDTASPS</sequence>
<proteinExistence type="predicted"/>
<keyword evidence="2" id="KW-1185">Reference proteome</keyword>
<dbReference type="EMBL" id="WOGU01000024">
    <property type="protein sequence ID" value="MUN64920.1"/>
    <property type="molecule type" value="Genomic_DNA"/>
</dbReference>
<reference evidence="1 2" key="1">
    <citation type="submission" date="2019-12" db="EMBL/GenBank/DDBJ databases">
        <authorList>
            <person name="Shi Y."/>
        </authorList>
    </citation>
    <scope>NUCLEOTIDE SEQUENCE [LARGE SCALE GENOMIC DNA]</scope>
    <source>
        <strain evidence="1 2">JCM 17929</strain>
    </source>
</reference>
<dbReference type="AlphaFoldDB" id="A0A6N8GRL8"/>
<dbReference type="Proteomes" id="UP000436989">
    <property type="component" value="Unassembled WGS sequence"/>
</dbReference>